<sequence length="157" mass="18337">MSNATKNALWNFWEKGYDNDTLIYDEESSDDESNNSDHRLFFDPYQNDDKGDKSNQMMHNNDSSTPENFDALHSENNEQQNEGMCRVDKFEVIKYSVGNNKEFLSVRTLERNSWAHTIDETSRIYLDIFRKKDEGFTYGDLTVKEIDSNVLSENTSC</sequence>
<evidence type="ECO:0000313" key="3">
    <source>
        <dbReference type="Proteomes" id="UP001151760"/>
    </source>
</evidence>
<dbReference type="EMBL" id="BQNB010015415">
    <property type="protein sequence ID" value="GJT39780.1"/>
    <property type="molecule type" value="Genomic_DNA"/>
</dbReference>
<name>A0ABQ5DKR7_9ASTR</name>
<feature type="compositionally biased region" description="Acidic residues" evidence="1">
    <location>
        <begin position="25"/>
        <end position="34"/>
    </location>
</feature>
<feature type="compositionally biased region" description="Polar residues" evidence="1">
    <location>
        <begin position="54"/>
        <end position="67"/>
    </location>
</feature>
<gene>
    <name evidence="2" type="ORF">Tco_0939645</name>
</gene>
<reference evidence="2" key="2">
    <citation type="submission" date="2022-01" db="EMBL/GenBank/DDBJ databases">
        <authorList>
            <person name="Yamashiro T."/>
            <person name="Shiraishi A."/>
            <person name="Satake H."/>
            <person name="Nakayama K."/>
        </authorList>
    </citation>
    <scope>NUCLEOTIDE SEQUENCE</scope>
</reference>
<feature type="region of interest" description="Disordered" evidence="1">
    <location>
        <begin position="25"/>
        <end position="71"/>
    </location>
</feature>
<protein>
    <submittedName>
        <fullName evidence="2">Uncharacterized protein</fullName>
    </submittedName>
</protein>
<dbReference type="Proteomes" id="UP001151760">
    <property type="component" value="Unassembled WGS sequence"/>
</dbReference>
<proteinExistence type="predicted"/>
<evidence type="ECO:0000256" key="1">
    <source>
        <dbReference type="SAM" id="MobiDB-lite"/>
    </source>
</evidence>
<organism evidence="2 3">
    <name type="scientific">Tanacetum coccineum</name>
    <dbReference type="NCBI Taxonomy" id="301880"/>
    <lineage>
        <taxon>Eukaryota</taxon>
        <taxon>Viridiplantae</taxon>
        <taxon>Streptophyta</taxon>
        <taxon>Embryophyta</taxon>
        <taxon>Tracheophyta</taxon>
        <taxon>Spermatophyta</taxon>
        <taxon>Magnoliopsida</taxon>
        <taxon>eudicotyledons</taxon>
        <taxon>Gunneridae</taxon>
        <taxon>Pentapetalae</taxon>
        <taxon>asterids</taxon>
        <taxon>campanulids</taxon>
        <taxon>Asterales</taxon>
        <taxon>Asteraceae</taxon>
        <taxon>Asteroideae</taxon>
        <taxon>Anthemideae</taxon>
        <taxon>Anthemidinae</taxon>
        <taxon>Tanacetum</taxon>
    </lineage>
</organism>
<feature type="compositionally biased region" description="Basic and acidic residues" evidence="1">
    <location>
        <begin position="35"/>
        <end position="53"/>
    </location>
</feature>
<reference evidence="2" key="1">
    <citation type="journal article" date="2022" name="Int. J. Mol. Sci.">
        <title>Draft Genome of Tanacetum Coccineum: Genomic Comparison of Closely Related Tanacetum-Family Plants.</title>
        <authorList>
            <person name="Yamashiro T."/>
            <person name="Shiraishi A."/>
            <person name="Nakayama K."/>
            <person name="Satake H."/>
        </authorList>
    </citation>
    <scope>NUCLEOTIDE SEQUENCE</scope>
</reference>
<keyword evidence="3" id="KW-1185">Reference proteome</keyword>
<evidence type="ECO:0000313" key="2">
    <source>
        <dbReference type="EMBL" id="GJT39780.1"/>
    </source>
</evidence>
<comment type="caution">
    <text evidence="2">The sequence shown here is derived from an EMBL/GenBank/DDBJ whole genome shotgun (WGS) entry which is preliminary data.</text>
</comment>
<accession>A0ABQ5DKR7</accession>